<dbReference type="PANTHER" id="PTHR40252:SF2">
    <property type="entry name" value="BLR0328 PROTEIN"/>
    <property type="match status" value="1"/>
</dbReference>
<accession>A0A265UUP6</accession>
<protein>
    <recommendedName>
        <fullName evidence="5">Histidine kinase</fullName>
    </recommendedName>
</protein>
<evidence type="ECO:0000313" key="3">
    <source>
        <dbReference type="EMBL" id="OZV69035.1"/>
    </source>
</evidence>
<dbReference type="OrthoDB" id="9770435at2"/>
<feature type="domain" description="FIST C-domain" evidence="2">
    <location>
        <begin position="223"/>
        <end position="365"/>
    </location>
</feature>
<comment type="caution">
    <text evidence="3">The sequence shown here is derived from an EMBL/GenBank/DDBJ whole genome shotgun (WGS) entry which is preliminary data.</text>
</comment>
<dbReference type="PANTHER" id="PTHR40252">
    <property type="entry name" value="BLR0328 PROTEIN"/>
    <property type="match status" value="1"/>
</dbReference>
<evidence type="ECO:0000259" key="2">
    <source>
        <dbReference type="SMART" id="SM01204"/>
    </source>
</evidence>
<sequence>MKAKSIQGKSIEAIKTAIENSMLDGFSPTVAIVFISVKQDRRAICELLVSKNIDVFGATSCGEFINNHQSEGEMAILLLELSKAHYSILIEDFEDGNLDEAVSNLANNALKRFNNPSLIVCSPGINQKGDHFEGEKLVESLEKSLGPDKIYFGGKAGDDWELKETFVFTNKKEAKYGIVALVLNGDTIALNGMAVTGWKPLGITRTVTKSKGQLLYEIDGKSAVELYLRYLGKEDKITEKDFKVFEELSMEYPFIVERDNNETVLKTPMKIDSAENALVIDIPMPEGSKFWFTSPPEFDIVEEVIEKATQLKERTNHSADAMLIFSCAGRHPILGPMVTDENNGLAEVWQAPMAGFFTYGEFGRVLNGKQNFHSGACCWVTLKEIE</sequence>
<evidence type="ECO:0008006" key="5">
    <source>
        <dbReference type="Google" id="ProtNLM"/>
    </source>
</evidence>
<organism evidence="3 4">
    <name type="scientific">Winogradskyella aurantia</name>
    <dbReference type="NCBI Taxonomy" id="1915063"/>
    <lineage>
        <taxon>Bacteria</taxon>
        <taxon>Pseudomonadati</taxon>
        <taxon>Bacteroidota</taxon>
        <taxon>Flavobacteriia</taxon>
        <taxon>Flavobacteriales</taxon>
        <taxon>Flavobacteriaceae</taxon>
        <taxon>Winogradskyella</taxon>
    </lineage>
</organism>
<evidence type="ECO:0000313" key="4">
    <source>
        <dbReference type="Proteomes" id="UP000216840"/>
    </source>
</evidence>
<dbReference type="Pfam" id="PF10442">
    <property type="entry name" value="FIST_C"/>
    <property type="match status" value="1"/>
</dbReference>
<dbReference type="Pfam" id="PF08495">
    <property type="entry name" value="FIST"/>
    <property type="match status" value="1"/>
</dbReference>
<dbReference type="AlphaFoldDB" id="A0A265UUP6"/>
<evidence type="ECO:0000259" key="1">
    <source>
        <dbReference type="SMART" id="SM00897"/>
    </source>
</evidence>
<dbReference type="InterPro" id="IPR013702">
    <property type="entry name" value="FIST_domain_N"/>
</dbReference>
<dbReference type="SMART" id="SM01204">
    <property type="entry name" value="FIST_C"/>
    <property type="match status" value="1"/>
</dbReference>
<dbReference type="SMART" id="SM00897">
    <property type="entry name" value="FIST"/>
    <property type="match status" value="1"/>
</dbReference>
<reference evidence="3 4" key="1">
    <citation type="submission" date="2017-05" db="EMBL/GenBank/DDBJ databases">
        <title>The draft genome sequence of Idiomarina salinarum WNB302.</title>
        <authorList>
            <person name="Sun Y."/>
            <person name="Chen B."/>
            <person name="Du Z."/>
        </authorList>
    </citation>
    <scope>NUCLEOTIDE SEQUENCE [LARGE SCALE GENOMIC DNA]</scope>
    <source>
        <strain evidence="3 4">WNB302</strain>
    </source>
</reference>
<keyword evidence="4" id="KW-1185">Reference proteome</keyword>
<dbReference type="RefSeq" id="WP_094967806.1">
    <property type="nucleotide sequence ID" value="NZ_NGJN01000003.1"/>
</dbReference>
<feature type="domain" description="FIST" evidence="1">
    <location>
        <begin position="27"/>
        <end position="222"/>
    </location>
</feature>
<dbReference type="InterPro" id="IPR019494">
    <property type="entry name" value="FIST_C"/>
</dbReference>
<dbReference type="Proteomes" id="UP000216840">
    <property type="component" value="Unassembled WGS sequence"/>
</dbReference>
<gene>
    <name evidence="3" type="ORF">CA834_06115</name>
</gene>
<name>A0A265UUP6_9FLAO</name>
<dbReference type="EMBL" id="NGJN01000003">
    <property type="protein sequence ID" value="OZV69035.1"/>
    <property type="molecule type" value="Genomic_DNA"/>
</dbReference>
<proteinExistence type="predicted"/>